<keyword evidence="6 8" id="KW-1133">Transmembrane helix</keyword>
<feature type="transmembrane region" description="Helical" evidence="8">
    <location>
        <begin position="12"/>
        <end position="34"/>
    </location>
</feature>
<evidence type="ECO:0000313" key="9">
    <source>
        <dbReference type="EMBL" id="GHO87777.1"/>
    </source>
</evidence>
<evidence type="ECO:0000256" key="8">
    <source>
        <dbReference type="RuleBase" id="RU365092"/>
    </source>
</evidence>
<dbReference type="EMBL" id="BNJJ01000019">
    <property type="protein sequence ID" value="GHO87777.1"/>
    <property type="molecule type" value="Genomic_DNA"/>
</dbReference>
<keyword evidence="5 8" id="KW-0812">Transmembrane</keyword>
<dbReference type="PANTHER" id="PTHR30003:SF0">
    <property type="entry name" value="GLYCOLATE PERMEASE GLCA-RELATED"/>
    <property type="match status" value="1"/>
</dbReference>
<feature type="transmembrane region" description="Helical" evidence="8">
    <location>
        <begin position="534"/>
        <end position="555"/>
    </location>
</feature>
<comment type="similarity">
    <text evidence="2 8">Belongs to the lactate permease family.</text>
</comment>
<feature type="transmembrane region" description="Helical" evidence="8">
    <location>
        <begin position="224"/>
        <end position="246"/>
    </location>
</feature>
<keyword evidence="3 8" id="KW-0813">Transport</keyword>
<feature type="transmembrane region" description="Helical" evidence="8">
    <location>
        <begin position="381"/>
        <end position="407"/>
    </location>
</feature>
<feature type="transmembrane region" description="Helical" evidence="8">
    <location>
        <begin position="252"/>
        <end position="269"/>
    </location>
</feature>
<evidence type="ECO:0000313" key="10">
    <source>
        <dbReference type="Proteomes" id="UP000635565"/>
    </source>
</evidence>
<evidence type="ECO:0000256" key="3">
    <source>
        <dbReference type="ARBA" id="ARBA00022448"/>
    </source>
</evidence>
<comment type="subcellular location">
    <subcellularLocation>
        <location evidence="1 8">Cell membrane</location>
        <topology evidence="1 8">Multi-pass membrane protein</topology>
    </subcellularLocation>
</comment>
<feature type="transmembrane region" description="Helical" evidence="8">
    <location>
        <begin position="414"/>
        <end position="431"/>
    </location>
</feature>
<comment type="function">
    <text evidence="8">Uptake of L-lactate across the membrane. Can also transport D-lactate and glycolate.</text>
</comment>
<organism evidence="9 10">
    <name type="scientific">Dictyobacter formicarum</name>
    <dbReference type="NCBI Taxonomy" id="2778368"/>
    <lineage>
        <taxon>Bacteria</taxon>
        <taxon>Bacillati</taxon>
        <taxon>Chloroflexota</taxon>
        <taxon>Ktedonobacteria</taxon>
        <taxon>Ktedonobacterales</taxon>
        <taxon>Dictyobacteraceae</taxon>
        <taxon>Dictyobacter</taxon>
    </lineage>
</organism>
<proteinExistence type="inferred from homology"/>
<dbReference type="Pfam" id="PF02652">
    <property type="entry name" value="Lactate_perm"/>
    <property type="match status" value="1"/>
</dbReference>
<feature type="transmembrane region" description="Helical" evidence="8">
    <location>
        <begin position="170"/>
        <end position="193"/>
    </location>
</feature>
<evidence type="ECO:0000256" key="5">
    <source>
        <dbReference type="ARBA" id="ARBA00022692"/>
    </source>
</evidence>
<evidence type="ECO:0000256" key="2">
    <source>
        <dbReference type="ARBA" id="ARBA00010100"/>
    </source>
</evidence>
<feature type="transmembrane region" description="Helical" evidence="8">
    <location>
        <begin position="443"/>
        <end position="465"/>
    </location>
</feature>
<dbReference type="NCBIfam" id="TIGR00795">
    <property type="entry name" value="lctP"/>
    <property type="match status" value="1"/>
</dbReference>
<evidence type="ECO:0000256" key="4">
    <source>
        <dbReference type="ARBA" id="ARBA00022475"/>
    </source>
</evidence>
<keyword evidence="10" id="KW-1185">Reference proteome</keyword>
<feature type="transmembrane region" description="Helical" evidence="8">
    <location>
        <begin position="199"/>
        <end position="217"/>
    </location>
</feature>
<reference evidence="9 10" key="1">
    <citation type="journal article" date="2021" name="Int. J. Syst. Evol. Microbiol.">
        <title>Reticulibacter mediterranei gen. nov., sp. nov., within the new family Reticulibacteraceae fam. nov., and Ktedonospora formicarum gen. nov., sp. nov., Ktedonobacter robiniae sp. nov., Dictyobacter formicarum sp. nov. and Dictyobacter arantiisoli sp. nov., belonging to the class Ktedonobacteria.</title>
        <authorList>
            <person name="Yabe S."/>
            <person name="Zheng Y."/>
            <person name="Wang C.M."/>
            <person name="Sakai Y."/>
            <person name="Abe K."/>
            <person name="Yokota A."/>
            <person name="Donadio S."/>
            <person name="Cavaletti L."/>
            <person name="Monciardini P."/>
        </authorList>
    </citation>
    <scope>NUCLEOTIDE SEQUENCE [LARGE SCALE GENOMIC DNA]</scope>
    <source>
        <strain evidence="9 10">SOSP1-9</strain>
    </source>
</reference>
<feature type="transmembrane region" description="Helical" evidence="8">
    <location>
        <begin position="115"/>
        <end position="135"/>
    </location>
</feature>
<dbReference type="RefSeq" id="WP_201365308.1">
    <property type="nucleotide sequence ID" value="NZ_BNJJ01000019.1"/>
</dbReference>
<dbReference type="PANTHER" id="PTHR30003">
    <property type="entry name" value="L-LACTATE PERMEASE"/>
    <property type="match status" value="1"/>
</dbReference>
<sequence>MFHQILTPVAGNLFLSLIVGFIPIIVVLVLLGIVRRPAWQAALAGLLIGLIIATLVWQMPVQQAASSTLNGMAFALFPVMWIVWNAMWLYNIAVRSGKFELFRRWMVYNVPPDKRILLLIIGFSFGALMEGVAGFGTPVAIGSALLIALGFPALEAVTLTLIFNTTPVAFGALGVPITTLASVTGLHAAPLAAMVGRQLPFFGLFLPFYAMVVFTGFRSLRTIWPVSLVAGLSFALMQFTISNFVGPELPDVLASLFSLICVILFVQAWKPRDMELYRATFAPVVQGADNAGNVMAPEDGQADTISDRASTLKPSMKEAILAWLPWLLVSIIVIAWTFLKVPAISALSIHWPGLDKQIFLTLYNKPYAALYAFQPLGTGTAILLTVIVTAIIMIATGSSASIVWLALADTWRQLRFPILTVMLIIGLAYLYNYSGMSYTLGLAISKVGVIFPFFSVFLGWIACFLSGSDTSSNALFGNLQVVAARQLNISPVLMAASNSSGAVMSKMISPQNVSTGVSTTELNGKEGLIIRRTFFHSIILATILGIIVMIQQYLIPGIIPH</sequence>
<keyword evidence="4 8" id="KW-1003">Cell membrane</keyword>
<protein>
    <recommendedName>
        <fullName evidence="8">L-lactate permease</fullName>
    </recommendedName>
</protein>
<feature type="transmembrane region" description="Helical" evidence="8">
    <location>
        <begin position="41"/>
        <end position="60"/>
    </location>
</feature>
<dbReference type="Proteomes" id="UP000635565">
    <property type="component" value="Unassembled WGS sequence"/>
</dbReference>
<name>A0ABQ3VNF6_9CHLR</name>
<feature type="transmembrane region" description="Helical" evidence="8">
    <location>
        <begin position="141"/>
        <end position="163"/>
    </location>
</feature>
<evidence type="ECO:0000256" key="6">
    <source>
        <dbReference type="ARBA" id="ARBA00022989"/>
    </source>
</evidence>
<comment type="caution">
    <text evidence="9">The sequence shown here is derived from an EMBL/GenBank/DDBJ whole genome shotgun (WGS) entry which is preliminary data.</text>
</comment>
<dbReference type="InterPro" id="IPR003804">
    <property type="entry name" value="Lactate_perm"/>
</dbReference>
<gene>
    <name evidence="9" type="ORF">KSZ_57830</name>
</gene>
<evidence type="ECO:0000256" key="7">
    <source>
        <dbReference type="ARBA" id="ARBA00023136"/>
    </source>
</evidence>
<feature type="transmembrane region" description="Helical" evidence="8">
    <location>
        <begin position="320"/>
        <end position="339"/>
    </location>
</feature>
<feature type="transmembrane region" description="Helical" evidence="8">
    <location>
        <begin position="72"/>
        <end position="94"/>
    </location>
</feature>
<accession>A0ABQ3VNF6</accession>
<keyword evidence="7 8" id="KW-0472">Membrane</keyword>
<evidence type="ECO:0000256" key="1">
    <source>
        <dbReference type="ARBA" id="ARBA00004651"/>
    </source>
</evidence>